<comment type="caution">
    <text evidence="1">The sequence shown here is derived from an EMBL/GenBank/DDBJ whole genome shotgun (WGS) entry which is preliminary data.</text>
</comment>
<organism evidence="1 2">
    <name type="scientific">Vespula maculifrons</name>
    <name type="common">Eastern yellow jacket</name>
    <name type="synonym">Wasp</name>
    <dbReference type="NCBI Taxonomy" id="7453"/>
    <lineage>
        <taxon>Eukaryota</taxon>
        <taxon>Metazoa</taxon>
        <taxon>Ecdysozoa</taxon>
        <taxon>Arthropoda</taxon>
        <taxon>Hexapoda</taxon>
        <taxon>Insecta</taxon>
        <taxon>Pterygota</taxon>
        <taxon>Neoptera</taxon>
        <taxon>Endopterygota</taxon>
        <taxon>Hymenoptera</taxon>
        <taxon>Apocrita</taxon>
        <taxon>Aculeata</taxon>
        <taxon>Vespoidea</taxon>
        <taxon>Vespidae</taxon>
        <taxon>Vespinae</taxon>
        <taxon>Vespula</taxon>
    </lineage>
</organism>
<accession>A0ABD2BVB1</accession>
<evidence type="ECO:0000313" key="1">
    <source>
        <dbReference type="EMBL" id="KAL2736650.1"/>
    </source>
</evidence>
<reference evidence="1 2" key="1">
    <citation type="journal article" date="2024" name="Ann. Entomol. Soc. Am.">
        <title>Genomic analyses of the southern and eastern yellowjacket wasps (Hymenoptera: Vespidae) reveal evolutionary signatures of social life.</title>
        <authorList>
            <person name="Catto M.A."/>
            <person name="Caine P.B."/>
            <person name="Orr S.E."/>
            <person name="Hunt B.G."/>
            <person name="Goodisman M.A.D."/>
        </authorList>
    </citation>
    <scope>NUCLEOTIDE SEQUENCE [LARGE SCALE GENOMIC DNA]</scope>
    <source>
        <strain evidence="1">232</strain>
        <tissue evidence="1">Head and thorax</tissue>
    </source>
</reference>
<sequence length="239" mass="23699">MKALLSYRKLNVMKSLEKIKFKLTEQKFISQAIVLVLCTYATGSPFSRQRREIYAGYGHGYHAGYPGHGVALAGPLLGHTSVAGPRVGASVLSGPSIGPAKLSGSASGPVHVSGAVAGPAVVTASVAGPAYVEGYNGAYDGGYYTSPSLAGYGYTGSPGYVGYTGYPGHAGYAGHAGHGVVLAGPASHGAVVSGPHSGGSAVAGPHAGSVIIAGPSGKITAHGAGYGGVHAGLHNHGHW</sequence>
<proteinExistence type="predicted"/>
<gene>
    <name evidence="1" type="ORF">V1477_013159</name>
</gene>
<dbReference type="EMBL" id="JAYRBN010000066">
    <property type="protein sequence ID" value="KAL2736650.1"/>
    <property type="molecule type" value="Genomic_DNA"/>
</dbReference>
<keyword evidence="2" id="KW-1185">Reference proteome</keyword>
<dbReference type="Proteomes" id="UP001607303">
    <property type="component" value="Unassembled WGS sequence"/>
</dbReference>
<name>A0ABD2BVB1_VESMC</name>
<dbReference type="AlphaFoldDB" id="A0ABD2BVB1"/>
<protein>
    <submittedName>
        <fullName evidence="1">Fibroin heavy chain-like</fullName>
    </submittedName>
</protein>
<evidence type="ECO:0000313" key="2">
    <source>
        <dbReference type="Proteomes" id="UP001607303"/>
    </source>
</evidence>